<dbReference type="Pfam" id="PF01292">
    <property type="entry name" value="Ni_hydr_CYTB"/>
    <property type="match status" value="1"/>
</dbReference>
<keyword evidence="9 13" id="KW-1133">Transmembrane helix</keyword>
<keyword evidence="8" id="KW-0249">Electron transport</keyword>
<keyword evidence="4" id="KW-1003">Cell membrane</keyword>
<comment type="subcellular location">
    <subcellularLocation>
        <location evidence="2">Cell membrane</location>
        <topology evidence="2">Multi-pass membrane protein</topology>
    </subcellularLocation>
</comment>
<feature type="domain" description="Cytochrome b561 bacterial/Ni-hydrogenase" evidence="14">
    <location>
        <begin position="11"/>
        <end position="176"/>
    </location>
</feature>
<evidence type="ECO:0000256" key="8">
    <source>
        <dbReference type="ARBA" id="ARBA00022982"/>
    </source>
</evidence>
<evidence type="ECO:0000256" key="9">
    <source>
        <dbReference type="ARBA" id="ARBA00022989"/>
    </source>
</evidence>
<evidence type="ECO:0000313" key="16">
    <source>
        <dbReference type="Proteomes" id="UP000054870"/>
    </source>
</evidence>
<dbReference type="InterPro" id="IPR011577">
    <property type="entry name" value="Cyt_b561_bac/Ni-Hgenase"/>
</dbReference>
<dbReference type="GO" id="GO:0009055">
    <property type="term" value="F:electron transfer activity"/>
    <property type="evidence" value="ECO:0007669"/>
    <property type="project" value="InterPro"/>
</dbReference>
<dbReference type="GO" id="GO:0022904">
    <property type="term" value="P:respiratory electron transport chain"/>
    <property type="evidence" value="ECO:0007669"/>
    <property type="project" value="InterPro"/>
</dbReference>
<dbReference type="EMBL" id="FCOF02000024">
    <property type="protein sequence ID" value="SAK78270.1"/>
    <property type="molecule type" value="Genomic_DNA"/>
</dbReference>
<dbReference type="InterPro" id="IPR016174">
    <property type="entry name" value="Di-haem_cyt_TM"/>
</dbReference>
<keyword evidence="6 13" id="KW-0812">Transmembrane</keyword>
<reference evidence="15" key="1">
    <citation type="submission" date="2016-01" db="EMBL/GenBank/DDBJ databases">
        <authorList>
            <person name="Peeters C."/>
        </authorList>
    </citation>
    <scope>NUCLEOTIDE SEQUENCE [LARGE SCALE GENOMIC DNA]</scope>
    <source>
        <strain evidence="15">LMG 29318</strain>
    </source>
</reference>
<evidence type="ECO:0000256" key="6">
    <source>
        <dbReference type="ARBA" id="ARBA00022692"/>
    </source>
</evidence>
<protein>
    <submittedName>
        <fullName evidence="15">Cytochrome B561</fullName>
    </submittedName>
</protein>
<feature type="transmembrane region" description="Helical" evidence="13">
    <location>
        <begin position="93"/>
        <end position="110"/>
    </location>
</feature>
<keyword evidence="10" id="KW-0408">Iron</keyword>
<evidence type="ECO:0000313" key="15">
    <source>
        <dbReference type="EMBL" id="SAK78270.1"/>
    </source>
</evidence>
<name>A0A158C7K4_9BURK</name>
<organism evidence="15 16">
    <name type="scientific">Caballeronia catudaia</name>
    <dbReference type="NCBI Taxonomy" id="1777136"/>
    <lineage>
        <taxon>Bacteria</taxon>
        <taxon>Pseudomonadati</taxon>
        <taxon>Pseudomonadota</taxon>
        <taxon>Betaproteobacteria</taxon>
        <taxon>Burkholderiales</taxon>
        <taxon>Burkholderiaceae</taxon>
        <taxon>Caballeronia</taxon>
    </lineage>
</organism>
<dbReference type="InterPro" id="IPR052168">
    <property type="entry name" value="Cytochrome_b561_oxidase"/>
</dbReference>
<evidence type="ECO:0000256" key="13">
    <source>
        <dbReference type="SAM" id="Phobius"/>
    </source>
</evidence>
<feature type="transmembrane region" description="Helical" evidence="13">
    <location>
        <begin position="17"/>
        <end position="36"/>
    </location>
</feature>
<comment type="similarity">
    <text evidence="12">Belongs to the cytochrome b561 family.</text>
</comment>
<evidence type="ECO:0000256" key="5">
    <source>
        <dbReference type="ARBA" id="ARBA00022617"/>
    </source>
</evidence>
<feature type="transmembrane region" description="Helical" evidence="13">
    <location>
        <begin position="145"/>
        <end position="168"/>
    </location>
</feature>
<sequence>MTEASSQAAAYAPIVRFLHWLVAPLVFVEFALGWAMPRLTQASAPTGVIGWHLSVGALLLAIMWVRVVCRLIYEPDPAGGPVARGRLAEVTHLTLYVTLIAVPITGWANASSRGWVVRLLGFLFYPLLTGRNSALGDAMGTVHGWLAWVLLVLSIAHIADALFHRFVLRDDVLQRIMLTPRRKPFR</sequence>
<dbReference type="PANTHER" id="PTHR30529">
    <property type="entry name" value="CYTOCHROME B561"/>
    <property type="match status" value="1"/>
</dbReference>
<feature type="transmembrane region" description="Helical" evidence="13">
    <location>
        <begin position="48"/>
        <end position="73"/>
    </location>
</feature>
<evidence type="ECO:0000256" key="1">
    <source>
        <dbReference type="ARBA" id="ARBA00001970"/>
    </source>
</evidence>
<evidence type="ECO:0000256" key="10">
    <source>
        <dbReference type="ARBA" id="ARBA00023004"/>
    </source>
</evidence>
<dbReference type="RefSeq" id="WP_061126405.1">
    <property type="nucleotide sequence ID" value="NZ_FCOF02000024.1"/>
</dbReference>
<evidence type="ECO:0000256" key="12">
    <source>
        <dbReference type="ARBA" id="ARBA00037975"/>
    </source>
</evidence>
<evidence type="ECO:0000256" key="7">
    <source>
        <dbReference type="ARBA" id="ARBA00022723"/>
    </source>
</evidence>
<keyword evidence="5" id="KW-0349">Heme</keyword>
<keyword evidence="7" id="KW-0479">Metal-binding</keyword>
<dbReference type="OrthoDB" id="8723024at2"/>
<dbReference type="GO" id="GO:0020037">
    <property type="term" value="F:heme binding"/>
    <property type="evidence" value="ECO:0007669"/>
    <property type="project" value="TreeGrafter"/>
</dbReference>
<evidence type="ECO:0000256" key="2">
    <source>
        <dbReference type="ARBA" id="ARBA00004651"/>
    </source>
</evidence>
<evidence type="ECO:0000256" key="11">
    <source>
        <dbReference type="ARBA" id="ARBA00023136"/>
    </source>
</evidence>
<evidence type="ECO:0000256" key="3">
    <source>
        <dbReference type="ARBA" id="ARBA00022448"/>
    </source>
</evidence>
<dbReference type="SUPFAM" id="SSF81342">
    <property type="entry name" value="Transmembrane di-heme cytochromes"/>
    <property type="match status" value="1"/>
</dbReference>
<keyword evidence="11 13" id="KW-0472">Membrane</keyword>
<proteinExistence type="inferred from homology"/>
<evidence type="ECO:0000259" key="14">
    <source>
        <dbReference type="Pfam" id="PF01292"/>
    </source>
</evidence>
<comment type="caution">
    <text evidence="15">The sequence shown here is derived from an EMBL/GenBank/DDBJ whole genome shotgun (WGS) entry which is preliminary data.</text>
</comment>
<dbReference type="AlphaFoldDB" id="A0A158C7K4"/>
<dbReference type="Proteomes" id="UP000054870">
    <property type="component" value="Unassembled WGS sequence"/>
</dbReference>
<dbReference type="GO" id="GO:0005886">
    <property type="term" value="C:plasma membrane"/>
    <property type="evidence" value="ECO:0007669"/>
    <property type="project" value="UniProtKB-SubCell"/>
</dbReference>
<accession>A0A158C7K4</accession>
<dbReference type="PANTHER" id="PTHR30529:SF1">
    <property type="entry name" value="CYTOCHROME B561 HOMOLOG 2"/>
    <property type="match status" value="1"/>
</dbReference>
<keyword evidence="16" id="KW-1185">Reference proteome</keyword>
<gene>
    <name evidence="15" type="ORF">AWB75_04649</name>
</gene>
<evidence type="ECO:0000256" key="4">
    <source>
        <dbReference type="ARBA" id="ARBA00022475"/>
    </source>
</evidence>
<keyword evidence="3" id="KW-0813">Transport</keyword>
<comment type="cofactor">
    <cofactor evidence="1">
        <name>heme b</name>
        <dbReference type="ChEBI" id="CHEBI:60344"/>
    </cofactor>
</comment>
<dbReference type="GO" id="GO:0046872">
    <property type="term" value="F:metal ion binding"/>
    <property type="evidence" value="ECO:0007669"/>
    <property type="project" value="UniProtKB-KW"/>
</dbReference>